<dbReference type="Proteomes" id="UP000018050">
    <property type="component" value="Unassembled WGS sequence"/>
</dbReference>
<feature type="compositionally biased region" description="Polar residues" evidence="1">
    <location>
        <begin position="34"/>
        <end position="44"/>
    </location>
</feature>
<organism evidence="3 4">
    <name type="scientific">Eimeria acervulina</name>
    <name type="common">Coccidian parasite</name>
    <dbReference type="NCBI Taxonomy" id="5801"/>
    <lineage>
        <taxon>Eukaryota</taxon>
        <taxon>Sar</taxon>
        <taxon>Alveolata</taxon>
        <taxon>Apicomplexa</taxon>
        <taxon>Conoidasida</taxon>
        <taxon>Coccidia</taxon>
        <taxon>Eucoccidiorida</taxon>
        <taxon>Eimeriorina</taxon>
        <taxon>Eimeriidae</taxon>
        <taxon>Eimeria</taxon>
    </lineage>
</organism>
<feature type="region of interest" description="Disordered" evidence="1">
    <location>
        <begin position="521"/>
        <end position="540"/>
    </location>
</feature>
<dbReference type="AlphaFoldDB" id="U6GCU2"/>
<proteinExistence type="predicted"/>
<keyword evidence="4" id="KW-1185">Reference proteome</keyword>
<reference evidence="3" key="1">
    <citation type="submission" date="2013-10" db="EMBL/GenBank/DDBJ databases">
        <title>Genomic analysis of the causative agents of coccidiosis in chickens.</title>
        <authorList>
            <person name="Reid A.J."/>
            <person name="Blake D."/>
            <person name="Billington K."/>
            <person name="Browne H."/>
            <person name="Dunn M."/>
            <person name="Hung S."/>
            <person name="Kawahara F."/>
            <person name="Miranda-Saavedra D."/>
            <person name="Mourier T."/>
            <person name="Nagra H."/>
            <person name="Otto T.D."/>
            <person name="Rawlings N."/>
            <person name="Sanchez A."/>
            <person name="Sanders M."/>
            <person name="Subramaniam C."/>
            <person name="Tay Y."/>
            <person name="Dear P."/>
            <person name="Doerig C."/>
            <person name="Gruber A."/>
            <person name="Parkinson J."/>
            <person name="Shirley M."/>
            <person name="Wan K.L."/>
            <person name="Berriman M."/>
            <person name="Tomley F."/>
            <person name="Pain A."/>
        </authorList>
    </citation>
    <scope>NUCLEOTIDE SEQUENCE [LARGE SCALE GENOMIC DNA]</scope>
    <source>
        <strain evidence="3">Houghton</strain>
    </source>
</reference>
<evidence type="ECO:0000313" key="4">
    <source>
        <dbReference type="Proteomes" id="UP000018050"/>
    </source>
</evidence>
<feature type="compositionally biased region" description="Basic and acidic residues" evidence="1">
    <location>
        <begin position="103"/>
        <end position="172"/>
    </location>
</feature>
<sequence length="558" mass="62065">MTERLRSQTSSKEGGDMPNEATISQDGPPEVQRRQQSALENPSRITRKSRPAQRRPAAVQLFLVVLLGIIVFSAAKARVQRGGSPHAAPVSDQQPPELAQHPTPEEEPLKSLDEHLEPQEKPVKSADDDLKPHDKPTEFAEGELGLHEELVTAGDEDSKPHEEPHMSVEEGLKSQGEPVKSVDAGMKTQEEPPKSVDEDVYPHEEVAQYAEDLGPYEMGFHDSVTKLLATWDFSSPTVRRAFARFYTPSTNKKKKPPLDPMSLYKKHIDAMKATKRPDPSDLETCEDYKLNLLLLTGVCDAASETLSALESLYDLYQTTRTPVPILGLGSSYQIPSLAEWIDLARVEGKTMAEYLEGVDEVLEGVSPEEVLAELPPEASSIPGVNMLGKMGKMFKFFGGPKLILKALGMTDRVHPELVELLGSAAGQNVILKDCATKAREKFLPFLTAQGLDKGGTPRRTTPVRLLYLHNEFDTQQVFFSPSKQAGESPMDVIQRLLISSASIWSTEEMFAHVQHYTDKNKKFPEEERSSKRDFMDTKKSGNLKRNVDDLESIVRFLL</sequence>
<feature type="region of interest" description="Disordered" evidence="1">
    <location>
        <begin position="82"/>
        <end position="178"/>
    </location>
</feature>
<reference evidence="3" key="2">
    <citation type="submission" date="2013-10" db="EMBL/GenBank/DDBJ databases">
        <authorList>
            <person name="Aslett M."/>
        </authorList>
    </citation>
    <scope>NUCLEOTIDE SEQUENCE [LARGE SCALE GENOMIC DNA]</scope>
    <source>
        <strain evidence="3">Houghton</strain>
    </source>
</reference>
<accession>U6GCU2</accession>
<evidence type="ECO:0000256" key="1">
    <source>
        <dbReference type="SAM" id="MobiDB-lite"/>
    </source>
</evidence>
<gene>
    <name evidence="3" type="ORF">EAH_00023720</name>
</gene>
<feature type="transmembrane region" description="Helical" evidence="2">
    <location>
        <begin position="57"/>
        <end position="75"/>
    </location>
</feature>
<evidence type="ECO:0000256" key="2">
    <source>
        <dbReference type="SAM" id="Phobius"/>
    </source>
</evidence>
<name>U6GCU2_EIMAC</name>
<keyword evidence="2" id="KW-1133">Transmembrane helix</keyword>
<protein>
    <submittedName>
        <fullName evidence="3">Uncharacterized protein</fullName>
    </submittedName>
</protein>
<dbReference type="GeneID" id="25270442"/>
<dbReference type="OrthoDB" id="347913at2759"/>
<keyword evidence="2" id="KW-0472">Membrane</keyword>
<dbReference type="RefSeq" id="XP_013252263.1">
    <property type="nucleotide sequence ID" value="XM_013396809.1"/>
</dbReference>
<feature type="compositionally biased region" description="Basic and acidic residues" evidence="1">
    <location>
        <begin position="521"/>
        <end position="539"/>
    </location>
</feature>
<feature type="region of interest" description="Disordered" evidence="1">
    <location>
        <begin position="1"/>
        <end position="55"/>
    </location>
</feature>
<evidence type="ECO:0000313" key="3">
    <source>
        <dbReference type="EMBL" id="CDI77367.1"/>
    </source>
</evidence>
<keyword evidence="2" id="KW-0812">Transmembrane</keyword>
<dbReference type="EMBL" id="HG670639">
    <property type="protein sequence ID" value="CDI77367.1"/>
    <property type="molecule type" value="Genomic_DNA"/>
</dbReference>
<dbReference type="VEuPathDB" id="ToxoDB:EAH_00023720"/>
<dbReference type="OMA" id="EDAHEGA"/>